<evidence type="ECO:0000313" key="1">
    <source>
        <dbReference type="EMBL" id="HIP57603.1"/>
    </source>
</evidence>
<accession>A0A832YYM1</accession>
<reference evidence="1" key="1">
    <citation type="journal article" date="2020" name="ISME J.">
        <title>Gammaproteobacteria mediating utilization of methyl-, sulfur- and petroleum organic compounds in deep ocean hydrothermal plumes.</title>
        <authorList>
            <person name="Zhou Z."/>
            <person name="Liu Y."/>
            <person name="Pan J."/>
            <person name="Cron B.R."/>
            <person name="Toner B.M."/>
            <person name="Anantharaman K."/>
            <person name="Breier J.A."/>
            <person name="Dick G.J."/>
            <person name="Li M."/>
        </authorList>
    </citation>
    <scope>NUCLEOTIDE SEQUENCE</scope>
    <source>
        <strain evidence="1">SZUA-1435</strain>
    </source>
</reference>
<protein>
    <submittedName>
        <fullName evidence="1">Uncharacterized protein</fullName>
    </submittedName>
</protein>
<comment type="caution">
    <text evidence="1">The sequence shown here is derived from an EMBL/GenBank/DDBJ whole genome shotgun (WGS) entry which is preliminary data.</text>
</comment>
<gene>
    <name evidence="1" type="ORF">EYH02_06040</name>
</gene>
<dbReference type="EMBL" id="DQTV01000122">
    <property type="protein sequence ID" value="HIP57603.1"/>
    <property type="molecule type" value="Genomic_DNA"/>
</dbReference>
<dbReference type="Proteomes" id="UP000605805">
    <property type="component" value="Unassembled WGS sequence"/>
</dbReference>
<sequence>MKISVIELEDFRDIIYFLHSRLTTMNISSSILCTKNTCFTVVSGGNEYLFVIRSPHHNNPNCRFAYVDESGNVRCSLTPPVGKPVIIVINVNSIREAESLSQALAHTS</sequence>
<organism evidence="1 2">
    <name type="scientific">Ignisphaera aggregans</name>
    <dbReference type="NCBI Taxonomy" id="334771"/>
    <lineage>
        <taxon>Archaea</taxon>
        <taxon>Thermoproteota</taxon>
        <taxon>Thermoprotei</taxon>
        <taxon>Desulfurococcales</taxon>
        <taxon>Desulfurococcaceae</taxon>
        <taxon>Ignisphaera</taxon>
    </lineage>
</organism>
<name>A0A832YYM1_9CREN</name>
<evidence type="ECO:0000313" key="2">
    <source>
        <dbReference type="Proteomes" id="UP000605805"/>
    </source>
</evidence>
<dbReference type="AlphaFoldDB" id="A0A832YYM1"/>
<proteinExistence type="predicted"/>